<keyword evidence="1" id="KW-1133">Transmembrane helix</keyword>
<keyword evidence="1" id="KW-0812">Transmembrane</keyword>
<reference evidence="2" key="1">
    <citation type="journal article" date="2020" name="Fungal Divers.">
        <title>Resolving the Mortierellaceae phylogeny through synthesis of multi-gene phylogenetics and phylogenomics.</title>
        <authorList>
            <person name="Vandepol N."/>
            <person name="Liber J."/>
            <person name="Desiro A."/>
            <person name="Na H."/>
            <person name="Kennedy M."/>
            <person name="Barry K."/>
            <person name="Grigoriev I.V."/>
            <person name="Miller A.N."/>
            <person name="O'Donnell K."/>
            <person name="Stajich J.E."/>
            <person name="Bonito G."/>
        </authorList>
    </citation>
    <scope>NUCLEOTIDE SEQUENCE</scope>
    <source>
        <strain evidence="2">KOD1015</strain>
    </source>
</reference>
<organism evidence="2 3">
    <name type="scientific">Lunasporangiospora selenospora</name>
    <dbReference type="NCBI Taxonomy" id="979761"/>
    <lineage>
        <taxon>Eukaryota</taxon>
        <taxon>Fungi</taxon>
        <taxon>Fungi incertae sedis</taxon>
        <taxon>Mucoromycota</taxon>
        <taxon>Mortierellomycotina</taxon>
        <taxon>Mortierellomycetes</taxon>
        <taxon>Mortierellales</taxon>
        <taxon>Mortierellaceae</taxon>
        <taxon>Lunasporangiospora</taxon>
    </lineage>
</organism>
<sequence>AGVALAALASPDDFTLLTPQNIIMTVVVCVCLLLPIALHHFHGDKEEVKDAHEDADEDAAARV</sequence>
<dbReference type="Proteomes" id="UP000780801">
    <property type="component" value="Unassembled WGS sequence"/>
</dbReference>
<feature type="transmembrane region" description="Helical" evidence="1">
    <location>
        <begin position="22"/>
        <end position="41"/>
    </location>
</feature>
<keyword evidence="1" id="KW-0472">Membrane</keyword>
<evidence type="ECO:0000313" key="3">
    <source>
        <dbReference type="Proteomes" id="UP000780801"/>
    </source>
</evidence>
<feature type="non-terminal residue" evidence="2">
    <location>
        <position position="1"/>
    </location>
</feature>
<evidence type="ECO:0000256" key="1">
    <source>
        <dbReference type="SAM" id="Phobius"/>
    </source>
</evidence>
<dbReference type="AlphaFoldDB" id="A0A9P6FP47"/>
<evidence type="ECO:0000313" key="2">
    <source>
        <dbReference type="EMBL" id="KAF9579258.1"/>
    </source>
</evidence>
<name>A0A9P6FP47_9FUNG</name>
<protein>
    <submittedName>
        <fullName evidence="2">Uncharacterized protein</fullName>
    </submittedName>
</protein>
<gene>
    <name evidence="2" type="ORF">BGW38_004555</name>
</gene>
<keyword evidence="3" id="KW-1185">Reference proteome</keyword>
<proteinExistence type="predicted"/>
<dbReference type="EMBL" id="JAABOA010002908">
    <property type="protein sequence ID" value="KAF9579258.1"/>
    <property type="molecule type" value="Genomic_DNA"/>
</dbReference>
<comment type="caution">
    <text evidence="2">The sequence shown here is derived from an EMBL/GenBank/DDBJ whole genome shotgun (WGS) entry which is preliminary data.</text>
</comment>
<accession>A0A9P6FP47</accession>